<proteinExistence type="predicted"/>
<protein>
    <submittedName>
        <fullName evidence="2">Uncharacterized protein</fullName>
    </submittedName>
</protein>
<feature type="region of interest" description="Disordered" evidence="1">
    <location>
        <begin position="80"/>
        <end position="109"/>
    </location>
</feature>
<dbReference type="Proteomes" id="UP001347796">
    <property type="component" value="Unassembled WGS sequence"/>
</dbReference>
<organism evidence="2 3">
    <name type="scientific">Patella caerulea</name>
    <name type="common">Rayed Mediterranean limpet</name>
    <dbReference type="NCBI Taxonomy" id="87958"/>
    <lineage>
        <taxon>Eukaryota</taxon>
        <taxon>Metazoa</taxon>
        <taxon>Spiralia</taxon>
        <taxon>Lophotrochozoa</taxon>
        <taxon>Mollusca</taxon>
        <taxon>Gastropoda</taxon>
        <taxon>Patellogastropoda</taxon>
        <taxon>Patelloidea</taxon>
        <taxon>Patellidae</taxon>
        <taxon>Patella</taxon>
    </lineage>
</organism>
<accession>A0AAN8QH20</accession>
<feature type="compositionally biased region" description="Acidic residues" evidence="1">
    <location>
        <begin position="86"/>
        <end position="96"/>
    </location>
</feature>
<dbReference type="AlphaFoldDB" id="A0AAN8QH20"/>
<comment type="caution">
    <text evidence="2">The sequence shown here is derived from an EMBL/GenBank/DDBJ whole genome shotgun (WGS) entry which is preliminary data.</text>
</comment>
<evidence type="ECO:0000256" key="1">
    <source>
        <dbReference type="SAM" id="MobiDB-lite"/>
    </source>
</evidence>
<sequence>MNNNIGTEYCWIGDLYKRLGLPVLPNLIKEWEIQMKRKIKRREFTTSNAYRGAKTLQKKARSLEQLERKKWLNAKSLQHSYGTVSGDEDEESDDDSSLSTCSDPEQTLSGNAIDTFQMTVPSTSKCICGSVTHKRTSHRDCLLRKK</sequence>
<keyword evidence="3" id="KW-1185">Reference proteome</keyword>
<reference evidence="2 3" key="1">
    <citation type="submission" date="2024-01" db="EMBL/GenBank/DDBJ databases">
        <title>The genome of the rayed Mediterranean limpet Patella caerulea (Linnaeus, 1758).</title>
        <authorList>
            <person name="Anh-Thu Weber A."/>
            <person name="Halstead-Nussloch G."/>
        </authorList>
    </citation>
    <scope>NUCLEOTIDE SEQUENCE [LARGE SCALE GENOMIC DNA]</scope>
    <source>
        <strain evidence="2">AATW-2023a</strain>
        <tissue evidence="2">Whole specimen</tissue>
    </source>
</reference>
<gene>
    <name evidence="2" type="ORF">SNE40_000520</name>
</gene>
<evidence type="ECO:0000313" key="3">
    <source>
        <dbReference type="Proteomes" id="UP001347796"/>
    </source>
</evidence>
<name>A0AAN8QH20_PATCE</name>
<evidence type="ECO:0000313" key="2">
    <source>
        <dbReference type="EMBL" id="KAK6194999.1"/>
    </source>
</evidence>
<dbReference type="EMBL" id="JAZGQO010000001">
    <property type="protein sequence ID" value="KAK6194999.1"/>
    <property type="molecule type" value="Genomic_DNA"/>
</dbReference>